<dbReference type="SUPFAM" id="SSF82549">
    <property type="entry name" value="DAK1/DegV-like"/>
    <property type="match status" value="1"/>
</dbReference>
<dbReference type="InterPro" id="IPR003797">
    <property type="entry name" value="DegV"/>
</dbReference>
<dbReference type="GO" id="GO:0008289">
    <property type="term" value="F:lipid binding"/>
    <property type="evidence" value="ECO:0007669"/>
    <property type="project" value="UniProtKB-KW"/>
</dbReference>
<comment type="caution">
    <text evidence="3">The sequence shown here is derived from an EMBL/GenBank/DDBJ whole genome shotgun (WGS) entry which is preliminary data.</text>
</comment>
<evidence type="ECO:0000313" key="3">
    <source>
        <dbReference type="EMBL" id="MBS4194426.1"/>
    </source>
</evidence>
<dbReference type="PROSITE" id="PS51482">
    <property type="entry name" value="DEGV"/>
    <property type="match status" value="1"/>
</dbReference>
<organism evidence="3 4">
    <name type="scientific">Lederbergia citri</name>
    <dbReference type="NCBI Taxonomy" id="2833580"/>
    <lineage>
        <taxon>Bacteria</taxon>
        <taxon>Bacillati</taxon>
        <taxon>Bacillota</taxon>
        <taxon>Bacilli</taxon>
        <taxon>Bacillales</taxon>
        <taxon>Bacillaceae</taxon>
        <taxon>Lederbergia</taxon>
    </lineage>
</organism>
<dbReference type="Proteomes" id="UP000681414">
    <property type="component" value="Unassembled WGS sequence"/>
</dbReference>
<gene>
    <name evidence="3" type="ORF">KHA97_04995</name>
</gene>
<dbReference type="RefSeq" id="WP_213123608.1">
    <property type="nucleotide sequence ID" value="NZ_JAGYPG010000001.1"/>
</dbReference>
<keyword evidence="4" id="KW-1185">Reference proteome</keyword>
<proteinExistence type="predicted"/>
<evidence type="ECO:0000313" key="4">
    <source>
        <dbReference type="Proteomes" id="UP000681414"/>
    </source>
</evidence>
<name>A0A942TAU4_9BACI</name>
<comment type="function">
    <text evidence="1">May bind long-chain fatty acids, such as palmitate, and may play a role in lipid transport or fatty acid metabolism.</text>
</comment>
<dbReference type="AlphaFoldDB" id="A0A942TAU4"/>
<accession>A0A942TAU4</accession>
<dbReference type="Pfam" id="PF02645">
    <property type="entry name" value="DegV"/>
    <property type="match status" value="1"/>
</dbReference>
<evidence type="ECO:0000256" key="2">
    <source>
        <dbReference type="ARBA" id="ARBA00023121"/>
    </source>
</evidence>
<evidence type="ECO:0000256" key="1">
    <source>
        <dbReference type="ARBA" id="ARBA00003238"/>
    </source>
</evidence>
<dbReference type="InterPro" id="IPR050270">
    <property type="entry name" value="DegV_domain_contain"/>
</dbReference>
<dbReference type="InterPro" id="IPR043168">
    <property type="entry name" value="DegV_C"/>
</dbReference>
<dbReference type="NCBIfam" id="TIGR00762">
    <property type="entry name" value="DegV"/>
    <property type="match status" value="1"/>
</dbReference>
<dbReference type="Gene3D" id="3.30.1180.10">
    <property type="match status" value="1"/>
</dbReference>
<dbReference type="Gene3D" id="3.40.50.10170">
    <property type="match status" value="1"/>
</dbReference>
<keyword evidence="2" id="KW-0446">Lipid-binding</keyword>
<dbReference type="PANTHER" id="PTHR33434">
    <property type="entry name" value="DEGV DOMAIN-CONTAINING PROTEIN DR_1986-RELATED"/>
    <property type="match status" value="1"/>
</dbReference>
<protein>
    <submittedName>
        <fullName evidence="3">DegV family protein</fullName>
    </submittedName>
</protein>
<dbReference type="PANTHER" id="PTHR33434:SF8">
    <property type="entry name" value="DEGV DOMAIN-CONTAINING PROTEIN SPR1019"/>
    <property type="match status" value="1"/>
</dbReference>
<reference evidence="3 4" key="1">
    <citation type="submission" date="2021-05" db="EMBL/GenBank/DDBJ databases">
        <title>Novel Bacillus species.</title>
        <authorList>
            <person name="Liu G."/>
        </authorList>
    </citation>
    <scope>NUCLEOTIDE SEQUENCE [LARGE SCALE GENOMIC DNA]</scope>
    <source>
        <strain evidence="4">FJAT-49780</strain>
    </source>
</reference>
<dbReference type="EMBL" id="JAGYPG010000001">
    <property type="protein sequence ID" value="MBS4194426.1"/>
    <property type="molecule type" value="Genomic_DNA"/>
</dbReference>
<sequence length="280" mass="30503">MSKIKIVTDSTCDLSQEEAQKLNIHVIPLSITIQGETYLDRVDITPTTFMNKMKAADELPKSSQPAVGEFLKLYDELGADGSEILSIHLSGKLSGTIESARSAANMTTTKVTIIDSSFITKALAFQVREAAKMAEEGKLMEDILAEIEKIRLGTKLYVIVDTLENLVKGGRIGKGRAMIGSLLNIKPIALLEDGEYSPVAKVRSKTQAVKYVIKHFMEDINGKTLKSLSICHADGLELAHLCKEKVAELTGIIDIEITDTTPVISTHTGPGAIGFMYYTE</sequence>